<dbReference type="InterPro" id="IPR022998">
    <property type="entry name" value="ThiamineP_synth_TenI"/>
</dbReference>
<feature type="binding site" evidence="10">
    <location>
        <position position="385"/>
    </location>
    <ligand>
        <name>Mg(2+)</name>
        <dbReference type="ChEBI" id="CHEBI:18420"/>
    </ligand>
</feature>
<dbReference type="PANTHER" id="PTHR20857">
    <property type="entry name" value="THIAMINE-PHOSPHATE PYROPHOSPHORYLASE"/>
    <property type="match status" value="1"/>
</dbReference>
<keyword evidence="4 10" id="KW-0479">Metal-binding</keyword>
<dbReference type="KEGG" id="ccos:Pan44_55020"/>
<evidence type="ECO:0000256" key="3">
    <source>
        <dbReference type="ARBA" id="ARBA00022679"/>
    </source>
</evidence>
<dbReference type="FunFam" id="3.20.20.70:FF:000096">
    <property type="entry name" value="Thiamine-phosphate synthase"/>
    <property type="match status" value="1"/>
</dbReference>
<dbReference type="UniPathway" id="UPA00060">
    <property type="reaction ID" value="UER00141"/>
</dbReference>
<dbReference type="Pfam" id="PF02581">
    <property type="entry name" value="TMP-TENI"/>
    <property type="match status" value="1"/>
</dbReference>
<comment type="catalytic activity">
    <reaction evidence="7 10 11">
        <text>4-methyl-5-(2-phosphooxyethyl)-thiazole + 4-amino-2-methyl-5-(diphosphooxymethyl)pyrimidine + H(+) = thiamine phosphate + diphosphate</text>
        <dbReference type="Rhea" id="RHEA:22328"/>
        <dbReference type="ChEBI" id="CHEBI:15378"/>
        <dbReference type="ChEBI" id="CHEBI:33019"/>
        <dbReference type="ChEBI" id="CHEBI:37575"/>
        <dbReference type="ChEBI" id="CHEBI:57841"/>
        <dbReference type="ChEBI" id="CHEBI:58296"/>
        <dbReference type="EC" id="2.5.1.3"/>
    </reaction>
</comment>
<gene>
    <name evidence="10 15" type="primary">thiE</name>
    <name evidence="15" type="ORF">Pan44_55020</name>
</gene>
<dbReference type="GO" id="GO:0004789">
    <property type="term" value="F:thiamine-phosphate diphosphorylase activity"/>
    <property type="evidence" value="ECO:0007669"/>
    <property type="project" value="UniProtKB-UniRule"/>
</dbReference>
<dbReference type="GO" id="GO:0009229">
    <property type="term" value="P:thiamine diphosphate biosynthetic process"/>
    <property type="evidence" value="ECO:0007669"/>
    <property type="project" value="UniProtKB-UniRule"/>
</dbReference>
<dbReference type="AlphaFoldDB" id="A0A517SMT5"/>
<protein>
    <recommendedName>
        <fullName evidence="10">Thiamine-phosphate synthase</fullName>
        <shortName evidence="10">TP synthase</shortName>
        <shortName evidence="10">TPS</shortName>
        <ecNumber evidence="10">2.5.1.3</ecNumber>
    </recommendedName>
    <alternativeName>
        <fullName evidence="10">Thiamine-phosphate pyrophosphorylase</fullName>
        <shortName evidence="10">TMP pyrophosphorylase</shortName>
        <shortName evidence="10">TMP-PPase</shortName>
    </alternativeName>
</protein>
<dbReference type="RefSeq" id="WP_231754177.1">
    <property type="nucleotide sequence ID" value="NZ_CP036271.1"/>
</dbReference>
<evidence type="ECO:0000256" key="4">
    <source>
        <dbReference type="ARBA" id="ARBA00022723"/>
    </source>
</evidence>
<evidence type="ECO:0000256" key="12">
    <source>
        <dbReference type="RuleBase" id="RU004253"/>
    </source>
</evidence>
<evidence type="ECO:0000256" key="5">
    <source>
        <dbReference type="ARBA" id="ARBA00022842"/>
    </source>
</evidence>
<evidence type="ECO:0000259" key="13">
    <source>
        <dbReference type="Pfam" id="PF02581"/>
    </source>
</evidence>
<feature type="domain" description="Thiamine phosphate synthase/TenI" evidence="13">
    <location>
        <begin position="305"/>
        <end position="483"/>
    </location>
</feature>
<feature type="binding site" evidence="10">
    <location>
        <position position="433"/>
    </location>
    <ligand>
        <name>4-amino-2-methyl-5-(diphosphooxymethyl)pyrimidine</name>
        <dbReference type="ChEBI" id="CHEBI:57841"/>
    </ligand>
</feature>
<comment type="caution">
    <text evidence="10">Lacks conserved residue(s) required for the propagation of feature annotation.</text>
</comment>
<evidence type="ECO:0000259" key="14">
    <source>
        <dbReference type="Pfam" id="PF17792"/>
    </source>
</evidence>
<proteinExistence type="inferred from homology"/>
<reference evidence="15 16" key="1">
    <citation type="submission" date="2019-02" db="EMBL/GenBank/DDBJ databases">
        <title>Deep-cultivation of Planctomycetes and their phenomic and genomic characterization uncovers novel biology.</title>
        <authorList>
            <person name="Wiegand S."/>
            <person name="Jogler M."/>
            <person name="Boedeker C."/>
            <person name="Pinto D."/>
            <person name="Vollmers J."/>
            <person name="Rivas-Marin E."/>
            <person name="Kohn T."/>
            <person name="Peeters S.H."/>
            <person name="Heuer A."/>
            <person name="Rast P."/>
            <person name="Oberbeckmann S."/>
            <person name="Bunk B."/>
            <person name="Jeske O."/>
            <person name="Meyerdierks A."/>
            <person name="Storesund J.E."/>
            <person name="Kallscheuer N."/>
            <person name="Luecker S."/>
            <person name="Lage O.M."/>
            <person name="Pohl T."/>
            <person name="Merkel B.J."/>
            <person name="Hornburger P."/>
            <person name="Mueller R.-W."/>
            <person name="Bruemmer F."/>
            <person name="Labrenz M."/>
            <person name="Spormann A.M."/>
            <person name="Op den Camp H."/>
            <person name="Overmann J."/>
            <person name="Amann R."/>
            <person name="Jetten M.S.M."/>
            <person name="Mascher T."/>
            <person name="Medema M.H."/>
            <person name="Devos D.P."/>
            <person name="Kaster A.-K."/>
            <person name="Ovreas L."/>
            <person name="Rohde M."/>
            <person name="Galperin M.Y."/>
            <person name="Jogler C."/>
        </authorList>
    </citation>
    <scope>NUCLEOTIDE SEQUENCE [LARGE SCALE GENOMIC DNA]</scope>
    <source>
        <strain evidence="15 16">Pan44</strain>
    </source>
</reference>
<evidence type="ECO:0000313" key="16">
    <source>
        <dbReference type="Proteomes" id="UP000315700"/>
    </source>
</evidence>
<comment type="similarity">
    <text evidence="10 11">Belongs to the thiamine-phosphate synthase family.</text>
</comment>
<feature type="binding site" evidence="10">
    <location>
        <position position="460"/>
    </location>
    <ligand>
        <name>2-[(2R,5Z)-2-carboxy-4-methylthiazol-5(2H)-ylidene]ethyl phosphate</name>
        <dbReference type="ChEBI" id="CHEBI:62899"/>
    </ligand>
</feature>
<feature type="binding site" evidence="10">
    <location>
        <position position="365"/>
    </location>
    <ligand>
        <name>4-amino-2-methyl-5-(diphosphooxymethyl)pyrimidine</name>
        <dbReference type="ChEBI" id="CHEBI:57841"/>
    </ligand>
</feature>
<dbReference type="GO" id="GO:0009228">
    <property type="term" value="P:thiamine biosynthetic process"/>
    <property type="evidence" value="ECO:0007669"/>
    <property type="project" value="UniProtKB-KW"/>
</dbReference>
<comment type="cofactor">
    <cofactor evidence="10">
        <name>Mg(2+)</name>
        <dbReference type="ChEBI" id="CHEBI:18420"/>
    </cofactor>
    <text evidence="10">Binds 1 Mg(2+) ion per subunit.</text>
</comment>
<dbReference type="InParanoid" id="A0A517SMT5"/>
<dbReference type="InterPro" id="IPR041397">
    <property type="entry name" value="ThiD2"/>
</dbReference>
<keyword evidence="5 10" id="KW-0460">Magnesium</keyword>
<dbReference type="PANTHER" id="PTHR20857:SF15">
    <property type="entry name" value="THIAMINE-PHOSPHATE SYNTHASE"/>
    <property type="match status" value="1"/>
</dbReference>
<comment type="catalytic activity">
    <reaction evidence="9 10 11">
        <text>2-[(2R,5Z)-2-carboxy-4-methylthiazol-5(2H)-ylidene]ethyl phosphate + 4-amino-2-methyl-5-(diphosphooxymethyl)pyrimidine + 2 H(+) = thiamine phosphate + CO2 + diphosphate</text>
        <dbReference type="Rhea" id="RHEA:47844"/>
        <dbReference type="ChEBI" id="CHEBI:15378"/>
        <dbReference type="ChEBI" id="CHEBI:16526"/>
        <dbReference type="ChEBI" id="CHEBI:33019"/>
        <dbReference type="ChEBI" id="CHEBI:37575"/>
        <dbReference type="ChEBI" id="CHEBI:57841"/>
        <dbReference type="ChEBI" id="CHEBI:62899"/>
        <dbReference type="EC" id="2.5.1.3"/>
    </reaction>
</comment>
<dbReference type="EMBL" id="CP036271">
    <property type="protein sequence ID" value="QDT57433.1"/>
    <property type="molecule type" value="Genomic_DNA"/>
</dbReference>
<comment type="catalytic activity">
    <reaction evidence="8 10 11">
        <text>2-(2-carboxy-4-methylthiazol-5-yl)ethyl phosphate + 4-amino-2-methyl-5-(diphosphooxymethyl)pyrimidine + 2 H(+) = thiamine phosphate + CO2 + diphosphate</text>
        <dbReference type="Rhea" id="RHEA:47848"/>
        <dbReference type="ChEBI" id="CHEBI:15378"/>
        <dbReference type="ChEBI" id="CHEBI:16526"/>
        <dbReference type="ChEBI" id="CHEBI:33019"/>
        <dbReference type="ChEBI" id="CHEBI:37575"/>
        <dbReference type="ChEBI" id="CHEBI:57841"/>
        <dbReference type="ChEBI" id="CHEBI:62890"/>
        <dbReference type="EC" id="2.5.1.3"/>
    </reaction>
</comment>
<keyword evidence="3 10" id="KW-0808">Transferase</keyword>
<evidence type="ECO:0000256" key="6">
    <source>
        <dbReference type="ARBA" id="ARBA00022977"/>
    </source>
</evidence>
<dbReference type="CDD" id="cd00564">
    <property type="entry name" value="TMP_TenI"/>
    <property type="match status" value="1"/>
</dbReference>
<dbReference type="SUPFAM" id="SSF51391">
    <property type="entry name" value="Thiamin phosphate synthase"/>
    <property type="match status" value="1"/>
</dbReference>
<dbReference type="HAMAP" id="MF_00097">
    <property type="entry name" value="TMP_synthase"/>
    <property type="match status" value="1"/>
</dbReference>
<dbReference type="InterPro" id="IPR034291">
    <property type="entry name" value="TMP_synthase"/>
</dbReference>
<comment type="pathway">
    <text evidence="2 10 12">Cofactor biosynthesis; thiamine diphosphate biosynthesis; thiamine phosphate from 4-amino-2-methyl-5-diphosphomethylpyrimidine and 4-methyl-5-(2-phosphoethyl)-thiazole: step 1/1.</text>
</comment>
<accession>A0A517SMT5</accession>
<evidence type="ECO:0000256" key="11">
    <source>
        <dbReference type="RuleBase" id="RU003826"/>
    </source>
</evidence>
<feature type="binding site" evidence="10">
    <location>
        <begin position="333"/>
        <end position="337"/>
    </location>
    <ligand>
        <name>4-amino-2-methyl-5-(diphosphooxymethyl)pyrimidine</name>
        <dbReference type="ChEBI" id="CHEBI:57841"/>
    </ligand>
</feature>
<evidence type="ECO:0000256" key="9">
    <source>
        <dbReference type="ARBA" id="ARBA00047883"/>
    </source>
</evidence>
<dbReference type="InterPro" id="IPR013785">
    <property type="entry name" value="Aldolase_TIM"/>
</dbReference>
<feature type="domain" description="ThiD2" evidence="14">
    <location>
        <begin position="165"/>
        <end position="287"/>
    </location>
</feature>
<dbReference type="Pfam" id="PF17792">
    <property type="entry name" value="ThiD2"/>
    <property type="match status" value="1"/>
</dbReference>
<feature type="binding site" evidence="10">
    <location>
        <begin position="430"/>
        <end position="432"/>
    </location>
    <ligand>
        <name>2-[(2R,5Z)-2-carboxy-4-methylthiazol-5(2H)-ylidene]ethyl phosphate</name>
        <dbReference type="ChEBI" id="CHEBI:62899"/>
    </ligand>
</feature>
<evidence type="ECO:0000256" key="8">
    <source>
        <dbReference type="ARBA" id="ARBA00047851"/>
    </source>
</evidence>
<sequence length="503" mass="54297">MPPSEPLAELSQGARRVLEAVREMVIPDCEVHPSVLLRAVRDDGSRGAEILEAHVSPADFERDLAWLIDTHESAGDDYLGRVLTEARVAARMLGRQQEIGTEHLLAGVMLSTPELARRWEGRGFSVERVLGSRVARESGSHAAIDVEPDLHLVVAPVAESGAAARIMDAAANRCREGLRVVEDFARFTLDDPLLTESLKGIRHELAETLTMLGADDWIRFRDTPGDVGTSISTASERVRPSLDSLVQANCKRVEESLRTLEEFGKLQHPRAAARIESLRYRFYTVEQNLAARRAVGDRLGDARLYLLLTDRLCPNGVGPVAQGSLAGGVDVIQLREKDMNDQRRLTLAKAVREWARSAGKLFIVNDRPDLAALVDADGVHLGQDDLPVAAARRIVGSKALIGVSTHSIEQARRAIGEGADYLGVGPVFASTTKEFSDFAGLEFVRQAASEVRLPWFAIGGISTGNLPQVQEAGATRVAVSSAICGAENPQGAARALAGALTGR</sequence>
<evidence type="ECO:0000256" key="2">
    <source>
        <dbReference type="ARBA" id="ARBA00005165"/>
    </source>
</evidence>
<organism evidence="15 16">
    <name type="scientific">Caulifigura coniformis</name>
    <dbReference type="NCBI Taxonomy" id="2527983"/>
    <lineage>
        <taxon>Bacteria</taxon>
        <taxon>Pseudomonadati</taxon>
        <taxon>Planctomycetota</taxon>
        <taxon>Planctomycetia</taxon>
        <taxon>Planctomycetales</taxon>
        <taxon>Planctomycetaceae</taxon>
        <taxon>Caulifigura</taxon>
    </lineage>
</organism>
<dbReference type="NCBIfam" id="NF002727">
    <property type="entry name" value="PRK02615.1"/>
    <property type="match status" value="1"/>
</dbReference>
<dbReference type="GO" id="GO:0005737">
    <property type="term" value="C:cytoplasm"/>
    <property type="evidence" value="ECO:0007669"/>
    <property type="project" value="TreeGrafter"/>
</dbReference>
<feature type="binding site" evidence="10">
    <location>
        <position position="366"/>
    </location>
    <ligand>
        <name>Mg(2+)</name>
        <dbReference type="ChEBI" id="CHEBI:18420"/>
    </ligand>
</feature>
<evidence type="ECO:0000256" key="7">
    <source>
        <dbReference type="ARBA" id="ARBA00047334"/>
    </source>
</evidence>
<feature type="binding site" evidence="10">
    <location>
        <position position="404"/>
    </location>
    <ligand>
        <name>4-amino-2-methyl-5-(diphosphooxymethyl)pyrimidine</name>
        <dbReference type="ChEBI" id="CHEBI:57841"/>
    </ligand>
</feature>
<evidence type="ECO:0000313" key="15">
    <source>
        <dbReference type="EMBL" id="QDT57433.1"/>
    </source>
</evidence>
<name>A0A517SMT5_9PLAN</name>
<dbReference type="Gene3D" id="3.20.20.70">
    <property type="entry name" value="Aldolase class I"/>
    <property type="match status" value="1"/>
</dbReference>
<evidence type="ECO:0000256" key="1">
    <source>
        <dbReference type="ARBA" id="ARBA00003814"/>
    </source>
</evidence>
<dbReference type="EC" id="2.5.1.3" evidence="10"/>
<dbReference type="InterPro" id="IPR036206">
    <property type="entry name" value="ThiamineP_synth_sf"/>
</dbReference>
<dbReference type="GO" id="GO:0000287">
    <property type="term" value="F:magnesium ion binding"/>
    <property type="evidence" value="ECO:0007669"/>
    <property type="project" value="UniProtKB-UniRule"/>
</dbReference>
<comment type="function">
    <text evidence="1 10">Condenses 4-methyl-5-(beta-hydroxyethyl)thiazole monophosphate (THZ-P) and 2-methyl-4-amino-5-hydroxymethyl pyrimidine pyrophosphate (HMP-PP) to form thiamine monophosphate (TMP).</text>
</comment>
<keyword evidence="6 10" id="KW-0784">Thiamine biosynthesis</keyword>
<dbReference type="Proteomes" id="UP000315700">
    <property type="component" value="Chromosome"/>
</dbReference>
<keyword evidence="16" id="KW-1185">Reference proteome</keyword>
<dbReference type="NCBIfam" id="TIGR00693">
    <property type="entry name" value="thiE"/>
    <property type="match status" value="1"/>
</dbReference>
<evidence type="ECO:0000256" key="10">
    <source>
        <dbReference type="HAMAP-Rule" id="MF_00097"/>
    </source>
</evidence>